<dbReference type="PROSITE" id="PS51154">
    <property type="entry name" value="MACRO"/>
    <property type="match status" value="1"/>
</dbReference>
<dbReference type="SUPFAM" id="SSF52949">
    <property type="entry name" value="Macro domain-like"/>
    <property type="match status" value="1"/>
</dbReference>
<dbReference type="InterPro" id="IPR002589">
    <property type="entry name" value="Macro_dom"/>
</dbReference>
<evidence type="ECO:0000259" key="1">
    <source>
        <dbReference type="PROSITE" id="PS51154"/>
    </source>
</evidence>
<dbReference type="SMART" id="SM00506">
    <property type="entry name" value="A1pp"/>
    <property type="match status" value="1"/>
</dbReference>
<dbReference type="RefSeq" id="WP_342780097.1">
    <property type="nucleotide sequence ID" value="NZ_CP022579.1"/>
</dbReference>
<protein>
    <recommendedName>
        <fullName evidence="1">Macro domain-containing protein</fullName>
    </recommendedName>
</protein>
<dbReference type="Pfam" id="PF01661">
    <property type="entry name" value="Macro"/>
    <property type="match status" value="1"/>
</dbReference>
<proteinExistence type="predicted"/>
<dbReference type="KEGG" id="otr:OTERR_17230"/>
<feature type="domain" description="Macro" evidence="1">
    <location>
        <begin position="27"/>
        <end position="210"/>
    </location>
</feature>
<organism evidence="2 3">
    <name type="scientific">Oryzomicrobium terrae</name>
    <dbReference type="NCBI Taxonomy" id="1735038"/>
    <lineage>
        <taxon>Bacteria</taxon>
        <taxon>Pseudomonadati</taxon>
        <taxon>Pseudomonadota</taxon>
        <taxon>Betaproteobacteria</taxon>
        <taxon>Rhodocyclales</taxon>
        <taxon>Rhodocyclaceae</taxon>
        <taxon>Oryzomicrobium</taxon>
    </lineage>
</organism>
<dbReference type="PANTHER" id="PTHR11106">
    <property type="entry name" value="GANGLIOSIDE INDUCED DIFFERENTIATION ASSOCIATED PROTEIN 2-RELATED"/>
    <property type="match status" value="1"/>
</dbReference>
<gene>
    <name evidence="2" type="ORF">OTERR_17230</name>
</gene>
<reference evidence="2 3" key="1">
    <citation type="submission" date="2017-07" db="EMBL/GenBank/DDBJ databases">
        <title>Complete genome sequence of Oryzomicrobium terrae TPP412.</title>
        <authorList>
            <person name="Chiu L.-W."/>
            <person name="Lo K.-J."/>
            <person name="Tsai Y.-M."/>
            <person name="Lin S.-S."/>
            <person name="Kuo C.-H."/>
            <person name="Liu C.-T."/>
        </authorList>
    </citation>
    <scope>NUCLEOTIDE SEQUENCE [LARGE SCALE GENOMIC DNA]</scope>
    <source>
        <strain evidence="2 3">TPP412</strain>
    </source>
</reference>
<dbReference type="PANTHER" id="PTHR11106:SF27">
    <property type="entry name" value="MACRO DOMAIN-CONTAINING PROTEIN"/>
    <property type="match status" value="1"/>
</dbReference>
<evidence type="ECO:0000313" key="3">
    <source>
        <dbReference type="Proteomes" id="UP000323671"/>
    </source>
</evidence>
<dbReference type="Proteomes" id="UP000323671">
    <property type="component" value="Chromosome"/>
</dbReference>
<accession>A0A5C1E993</accession>
<dbReference type="Gene3D" id="3.40.220.10">
    <property type="entry name" value="Leucine Aminopeptidase, subunit E, domain 1"/>
    <property type="match status" value="1"/>
</dbReference>
<dbReference type="CDD" id="cd02908">
    <property type="entry name" value="Macro_OAADPr_deacetylase"/>
    <property type="match status" value="1"/>
</dbReference>
<keyword evidence="3" id="KW-1185">Reference proteome</keyword>
<dbReference type="NCBIfam" id="NF001664">
    <property type="entry name" value="PRK00431.1-6"/>
    <property type="match status" value="1"/>
</dbReference>
<evidence type="ECO:0000313" key="2">
    <source>
        <dbReference type="EMBL" id="QEL65199.1"/>
    </source>
</evidence>
<dbReference type="EMBL" id="CP022579">
    <property type="protein sequence ID" value="QEL65199.1"/>
    <property type="molecule type" value="Genomic_DNA"/>
</dbReference>
<name>A0A5C1E993_9RHOO</name>
<dbReference type="AlphaFoldDB" id="A0A5C1E993"/>
<dbReference type="InterPro" id="IPR043472">
    <property type="entry name" value="Macro_dom-like"/>
</dbReference>
<sequence length="210" mass="21878">MGHPSPIRNSATSAPLRLWFFDTATMPASSPLATFLDGRVSIHVGDLTRHAVDALVNAANASLLGGGGVDGAIHRAGGPAILDACRAIRASRWPEGLPTGEAVLTTAGDLPARYVIHTVGPVYGQHGGREAELLANCYRNSLQLAADNALTSLAFPAISTGVYGYPPSEAAQVVSTTLTAVLATLPGMAEVRLVFFSPADGAIFLRHHRF</sequence>